<evidence type="ECO:0000313" key="2">
    <source>
        <dbReference type="WBParaSite" id="PS1159_v2.g18766.t1"/>
    </source>
</evidence>
<proteinExistence type="predicted"/>
<evidence type="ECO:0000313" key="1">
    <source>
        <dbReference type="Proteomes" id="UP000887580"/>
    </source>
</evidence>
<sequence length="527" mass="56227">MQKIFIIVFGLLITRIQCLSLAKLANELCQREPQRSYCKEIHAADAREAEAAAETKNEETIRRAPIDFANLASQNSGGAGGTPLAFGRSTGNNADFEVPGLGSLGVGQSVSDIAKFIPRGTADGTPNGGTFNIGDSKYGFSQAETGTGKTRHRTDTFSLGGIGTFEVGKKAEQGAGIANFLDKFIPKIPEPPGGIENSNPLEREEAEISNSNYYSNAYSGNSEKYKALIKEYEKKSAKAFASKTSKPEKEEHKDIFKDDDEEVDGFIEQGGFEEEKLQPQVMSVQQLQSGHVPLSELGLKKEQVTALCQKFSVIAAQVCYGTKIEPQYLDKCRGYQNDCAGYISEAKPLGAIANSFNSGVGITYFNVGVNGIPYYAVNEEGAINAGHNGKVDFGSWGGGYSDTIGVKDYWRQTAEAGANWYEGLYGYKTGWHVPIASQFGVEGGGGTHVHVPLKEGSLGQPIQVSNGYHVGPYLGLAENVGVDWYNGGVSASKGFALPIVGVNGNAGTSVGFPSLGTVMRAMGPYMG</sequence>
<dbReference type="WBParaSite" id="PS1159_v2.g18766.t1">
    <property type="protein sequence ID" value="PS1159_v2.g18766.t1"/>
    <property type="gene ID" value="PS1159_v2.g18766"/>
</dbReference>
<accession>A0AC35FNF3</accession>
<protein>
    <submittedName>
        <fullName evidence="2">Uncharacterized protein</fullName>
    </submittedName>
</protein>
<dbReference type="Proteomes" id="UP000887580">
    <property type="component" value="Unplaced"/>
</dbReference>
<reference evidence="2" key="1">
    <citation type="submission" date="2022-11" db="UniProtKB">
        <authorList>
            <consortium name="WormBaseParasite"/>
        </authorList>
    </citation>
    <scope>IDENTIFICATION</scope>
</reference>
<organism evidence="1 2">
    <name type="scientific">Panagrolaimus sp. PS1159</name>
    <dbReference type="NCBI Taxonomy" id="55785"/>
    <lineage>
        <taxon>Eukaryota</taxon>
        <taxon>Metazoa</taxon>
        <taxon>Ecdysozoa</taxon>
        <taxon>Nematoda</taxon>
        <taxon>Chromadorea</taxon>
        <taxon>Rhabditida</taxon>
        <taxon>Tylenchina</taxon>
        <taxon>Panagrolaimomorpha</taxon>
        <taxon>Panagrolaimoidea</taxon>
        <taxon>Panagrolaimidae</taxon>
        <taxon>Panagrolaimus</taxon>
    </lineage>
</organism>
<name>A0AC35FNF3_9BILA</name>